<dbReference type="SUPFAM" id="SSF50998">
    <property type="entry name" value="Quinoprotein alcohol dehydrogenase-like"/>
    <property type="match status" value="2"/>
</dbReference>
<accession>A0AAU8CEI5</accession>
<feature type="domain" description="Pyrrolo-quinoline quinone repeat" evidence="2">
    <location>
        <begin position="154"/>
        <end position="191"/>
    </location>
</feature>
<proteinExistence type="predicted"/>
<dbReference type="KEGG" id="hanx:ABSL23_04440"/>
<dbReference type="InterPro" id="IPR015943">
    <property type="entry name" value="WD40/YVTN_repeat-like_dom_sf"/>
</dbReference>
<evidence type="ECO:0000313" key="3">
    <source>
        <dbReference type="EMBL" id="XCF17271.1"/>
    </source>
</evidence>
<dbReference type="Pfam" id="PF13360">
    <property type="entry name" value="PQQ_2"/>
    <property type="match status" value="3"/>
</dbReference>
<feature type="region of interest" description="Disordered" evidence="1">
    <location>
        <begin position="54"/>
        <end position="73"/>
    </location>
</feature>
<protein>
    <submittedName>
        <fullName evidence="3">PQQ-binding-like beta-propeller repeat protein</fullName>
    </submittedName>
</protein>
<dbReference type="SMART" id="SM00564">
    <property type="entry name" value="PQQ"/>
    <property type="match status" value="7"/>
</dbReference>
<dbReference type="EMBL" id="CP159204">
    <property type="protein sequence ID" value="XCF17271.1"/>
    <property type="molecule type" value="Genomic_DNA"/>
</dbReference>
<sequence>MTHGRFSRRAFLGALGAAAAAGCTAPADAPQPSQPTTESQSRISLTGDAGWSTYGYTPTHTGHNPAAGGVGGDPTKVWEGAVDGIYTLREPAVAGGRLFVGSGESTWAFDAETGDPEWDTDLGALPHQYPPTHRDGRLFVVAKESGGVNTDLPGSVRALDPADGSQQWRTNLPVTSTVTHDGDRLYVAAKEAERGYVQALDPATGERGWRFDVPDAPRSYVLGAPAYADGTLYVTATHLADDGRTSGALYALDPEAGDLSWSLSTEAALPFAPIVADDRIHVVGRDGTVQTVSTDGERGWSADAGAKVYTRPAYANGRLFVLTADDIVAYDDAGDEDWRAASDRTQLTGMAVGGGTLYVGGEPLFALDAATGEMQFELTEDVFHLTYGAPIVVGDVLYAGICIKDEAGAMYDNSVRAFV</sequence>
<dbReference type="PROSITE" id="PS51318">
    <property type="entry name" value="TAT"/>
    <property type="match status" value="1"/>
</dbReference>
<dbReference type="AlphaFoldDB" id="A0AAU8CEI5"/>
<reference evidence="3" key="1">
    <citation type="submission" date="2024-06" db="EMBL/GenBank/DDBJ databases">
        <title>Genome Sequence of an extremely halophilic archaeon isolated from Permian era halite, Salado Formation, Carlsbad, New Mexico: Halobacterium sp. strain NMX12-1.</title>
        <authorList>
            <person name="Sotoa L."/>
            <person name="DasSarma P."/>
            <person name="Anton B.P."/>
            <person name="Vincze T."/>
            <person name="Verma I."/>
            <person name="Eralp B."/>
            <person name="Powers D.W."/>
            <person name="Dozier B.L."/>
            <person name="Roberts R.J."/>
            <person name="DasSarma S."/>
        </authorList>
    </citation>
    <scope>NUCLEOTIDE SEQUENCE</scope>
    <source>
        <strain evidence="3">NMX12-1</strain>
    </source>
</reference>
<feature type="compositionally biased region" description="Polar residues" evidence="1">
    <location>
        <begin position="34"/>
        <end position="43"/>
    </location>
</feature>
<feature type="region of interest" description="Disordered" evidence="1">
    <location>
        <begin position="24"/>
        <end position="43"/>
    </location>
</feature>
<dbReference type="PROSITE" id="PS51257">
    <property type="entry name" value="PROKAR_LIPOPROTEIN"/>
    <property type="match status" value="1"/>
</dbReference>
<name>A0AAU8CEI5_9EURY</name>
<dbReference type="PANTHER" id="PTHR34512:SF30">
    <property type="entry name" value="OUTER MEMBRANE PROTEIN ASSEMBLY FACTOR BAMB"/>
    <property type="match status" value="1"/>
</dbReference>
<dbReference type="InterPro" id="IPR006311">
    <property type="entry name" value="TAT_signal"/>
</dbReference>
<feature type="domain" description="Pyrrolo-quinoline quinone repeat" evidence="2">
    <location>
        <begin position="87"/>
        <end position="145"/>
    </location>
</feature>
<organism evidence="3">
    <name type="scientific">Halobacterium sp. NMX12-1</name>
    <dbReference type="NCBI Taxonomy" id="3166650"/>
    <lineage>
        <taxon>Archaea</taxon>
        <taxon>Methanobacteriati</taxon>
        <taxon>Methanobacteriota</taxon>
        <taxon>Stenosarchaea group</taxon>
        <taxon>Halobacteria</taxon>
        <taxon>Halobacteriales</taxon>
        <taxon>Halobacteriaceae</taxon>
        <taxon>Halobacterium</taxon>
    </lineage>
</organism>
<dbReference type="InterPro" id="IPR019546">
    <property type="entry name" value="TAT_signal_bac_arc"/>
</dbReference>
<dbReference type="Gene3D" id="2.130.10.10">
    <property type="entry name" value="YVTN repeat-like/Quinoprotein amine dehydrogenase"/>
    <property type="match status" value="2"/>
</dbReference>
<dbReference type="PANTHER" id="PTHR34512">
    <property type="entry name" value="CELL SURFACE PROTEIN"/>
    <property type="match status" value="1"/>
</dbReference>
<dbReference type="InterPro" id="IPR018391">
    <property type="entry name" value="PQQ_b-propeller_rpt"/>
</dbReference>
<dbReference type="RefSeq" id="WP_353634868.1">
    <property type="nucleotide sequence ID" value="NZ_CP159204.1"/>
</dbReference>
<evidence type="ECO:0000256" key="1">
    <source>
        <dbReference type="SAM" id="MobiDB-lite"/>
    </source>
</evidence>
<dbReference type="InterPro" id="IPR002372">
    <property type="entry name" value="PQQ_rpt_dom"/>
</dbReference>
<dbReference type="InterPro" id="IPR011047">
    <property type="entry name" value="Quinoprotein_ADH-like_sf"/>
</dbReference>
<gene>
    <name evidence="3" type="ORF">ABSL23_04440</name>
</gene>
<evidence type="ECO:0000259" key="2">
    <source>
        <dbReference type="Pfam" id="PF13360"/>
    </source>
</evidence>
<dbReference type="GeneID" id="91108371"/>
<dbReference type="NCBIfam" id="TIGR01409">
    <property type="entry name" value="TAT_signal_seq"/>
    <property type="match status" value="1"/>
</dbReference>
<feature type="domain" description="Pyrrolo-quinoline quinone repeat" evidence="2">
    <location>
        <begin position="194"/>
        <end position="305"/>
    </location>
</feature>